<organism evidence="3 4">
    <name type="scientific">Coniosporium apollinis</name>
    <dbReference type="NCBI Taxonomy" id="61459"/>
    <lineage>
        <taxon>Eukaryota</taxon>
        <taxon>Fungi</taxon>
        <taxon>Dikarya</taxon>
        <taxon>Ascomycota</taxon>
        <taxon>Pezizomycotina</taxon>
        <taxon>Dothideomycetes</taxon>
        <taxon>Dothideomycetes incertae sedis</taxon>
        <taxon>Coniosporium</taxon>
    </lineage>
</organism>
<feature type="domain" description="DUF7730" evidence="2">
    <location>
        <begin position="2"/>
        <end position="130"/>
    </location>
</feature>
<sequence>MALLRVCRQIYNEARLIPYSSNTFSFTLASTFSTFLTSLLPAQRRATTSLHLLVRSDRFFRIDDSSYLEYATEGEGATAWTRALTVRKIMTLPNLKTLHLSLCAEPFNALGSVKEVMAEPEAYLPLLRAVSKFQRLPLEAVTVILSDDPNTNLGEVFFREALRQDTSHSQWEYLRERTCLTAEKKREWAVRIRRRLLQSWDQSQSPEAVKARRKEEWARKRKRQETDRSTEVRKRYCLRGITETEV</sequence>
<gene>
    <name evidence="3" type="ORF">H2201_003096</name>
</gene>
<accession>A0ABQ9NWC9</accession>
<evidence type="ECO:0000256" key="1">
    <source>
        <dbReference type="SAM" id="MobiDB-lite"/>
    </source>
</evidence>
<dbReference type="InterPro" id="IPR056632">
    <property type="entry name" value="DUF7730"/>
</dbReference>
<dbReference type="PANTHER" id="PTHR38790:SF4">
    <property type="entry name" value="2EXR DOMAIN-CONTAINING PROTEIN"/>
    <property type="match status" value="1"/>
</dbReference>
<name>A0ABQ9NWC9_9PEZI</name>
<evidence type="ECO:0000313" key="4">
    <source>
        <dbReference type="Proteomes" id="UP001172684"/>
    </source>
</evidence>
<feature type="compositionally biased region" description="Basic and acidic residues" evidence="1">
    <location>
        <begin position="209"/>
        <end position="231"/>
    </location>
</feature>
<feature type="region of interest" description="Disordered" evidence="1">
    <location>
        <begin position="208"/>
        <end position="231"/>
    </location>
</feature>
<dbReference type="Pfam" id="PF24864">
    <property type="entry name" value="DUF7730"/>
    <property type="match status" value="1"/>
</dbReference>
<dbReference type="Proteomes" id="UP001172684">
    <property type="component" value="Unassembled WGS sequence"/>
</dbReference>
<evidence type="ECO:0000259" key="2">
    <source>
        <dbReference type="Pfam" id="PF24864"/>
    </source>
</evidence>
<comment type="caution">
    <text evidence="3">The sequence shown here is derived from an EMBL/GenBank/DDBJ whole genome shotgun (WGS) entry which is preliminary data.</text>
</comment>
<reference evidence="3" key="1">
    <citation type="submission" date="2022-10" db="EMBL/GenBank/DDBJ databases">
        <title>Culturing micro-colonial fungi from biological soil crusts in the Mojave desert and describing Neophaeococcomyces mojavensis, and introducing the new genera and species Taxawa tesnikishii.</title>
        <authorList>
            <person name="Kurbessoian T."/>
            <person name="Stajich J.E."/>
        </authorList>
    </citation>
    <scope>NUCLEOTIDE SEQUENCE</scope>
    <source>
        <strain evidence="3">TK_1</strain>
    </source>
</reference>
<evidence type="ECO:0000313" key="3">
    <source>
        <dbReference type="EMBL" id="KAJ9666692.1"/>
    </source>
</evidence>
<proteinExistence type="predicted"/>
<dbReference type="EMBL" id="JAPDRL010000017">
    <property type="protein sequence ID" value="KAJ9666692.1"/>
    <property type="molecule type" value="Genomic_DNA"/>
</dbReference>
<dbReference type="PANTHER" id="PTHR38790">
    <property type="entry name" value="2EXR DOMAIN-CONTAINING PROTEIN-RELATED"/>
    <property type="match status" value="1"/>
</dbReference>
<protein>
    <recommendedName>
        <fullName evidence="2">DUF7730 domain-containing protein</fullName>
    </recommendedName>
</protein>
<keyword evidence="4" id="KW-1185">Reference proteome</keyword>